<dbReference type="OrthoDB" id="2879487at2"/>
<sequence>MRKITRQPFFKLFTPKPRRKMPIWASLVGIGLSAAVFRMTKGKRKDFALPFQNVVKNFSEKTTNLANIPNIPNLNVMDNTALTEFSDELMESALNNKH</sequence>
<keyword evidence="3" id="KW-1185">Reference proteome</keyword>
<keyword evidence="1" id="KW-0472">Membrane</keyword>
<evidence type="ECO:0000313" key="2">
    <source>
        <dbReference type="EMBL" id="PLS02769.1"/>
    </source>
</evidence>
<accession>A0A2N5HB63</accession>
<dbReference type="Proteomes" id="UP000234950">
    <property type="component" value="Unassembled WGS sequence"/>
</dbReference>
<protein>
    <submittedName>
        <fullName evidence="2">Uncharacterized protein</fullName>
    </submittedName>
</protein>
<evidence type="ECO:0000256" key="1">
    <source>
        <dbReference type="SAM" id="Phobius"/>
    </source>
</evidence>
<keyword evidence="1" id="KW-1133">Transmembrane helix</keyword>
<dbReference type="AlphaFoldDB" id="A0A2N5HB63"/>
<reference evidence="2 3" key="1">
    <citation type="submission" date="2017-11" db="EMBL/GenBank/DDBJ databases">
        <title>Comparitive Functional Genomics of Dry Heat Resistant strains isolated from the Viking Spacecraft.</title>
        <authorList>
            <person name="Seuylemezian A."/>
            <person name="Cooper K."/>
            <person name="Vaishampayan P."/>
        </authorList>
    </citation>
    <scope>NUCLEOTIDE SEQUENCE [LARGE SCALE GENOMIC DNA]</scope>
    <source>
        <strain evidence="2 3">V32-6</strain>
    </source>
</reference>
<organism evidence="2 3">
    <name type="scientific">Neobacillus cucumis</name>
    <dbReference type="NCBI Taxonomy" id="1740721"/>
    <lineage>
        <taxon>Bacteria</taxon>
        <taxon>Bacillati</taxon>
        <taxon>Bacillota</taxon>
        <taxon>Bacilli</taxon>
        <taxon>Bacillales</taxon>
        <taxon>Bacillaceae</taxon>
        <taxon>Neobacillus</taxon>
    </lineage>
</organism>
<gene>
    <name evidence="2" type="ORF">CVD27_18265</name>
</gene>
<feature type="transmembrane region" description="Helical" evidence="1">
    <location>
        <begin position="21"/>
        <end position="40"/>
    </location>
</feature>
<keyword evidence="1" id="KW-0812">Transmembrane</keyword>
<proteinExistence type="predicted"/>
<comment type="caution">
    <text evidence="2">The sequence shown here is derived from an EMBL/GenBank/DDBJ whole genome shotgun (WGS) entry which is preliminary data.</text>
</comment>
<evidence type="ECO:0000313" key="3">
    <source>
        <dbReference type="Proteomes" id="UP000234950"/>
    </source>
</evidence>
<dbReference type="RefSeq" id="WP_101649330.1">
    <property type="nucleotide sequence ID" value="NZ_PGVE01000065.1"/>
</dbReference>
<name>A0A2N5HB63_9BACI</name>
<dbReference type="EMBL" id="PGVE01000065">
    <property type="protein sequence ID" value="PLS02769.1"/>
    <property type="molecule type" value="Genomic_DNA"/>
</dbReference>